<keyword evidence="2" id="KW-1185">Reference proteome</keyword>
<organism evidence="1 2">
    <name type="scientific">Portunus trituberculatus</name>
    <name type="common">Swimming crab</name>
    <name type="synonym">Neptunus trituberculatus</name>
    <dbReference type="NCBI Taxonomy" id="210409"/>
    <lineage>
        <taxon>Eukaryota</taxon>
        <taxon>Metazoa</taxon>
        <taxon>Ecdysozoa</taxon>
        <taxon>Arthropoda</taxon>
        <taxon>Crustacea</taxon>
        <taxon>Multicrustacea</taxon>
        <taxon>Malacostraca</taxon>
        <taxon>Eumalacostraca</taxon>
        <taxon>Eucarida</taxon>
        <taxon>Decapoda</taxon>
        <taxon>Pleocyemata</taxon>
        <taxon>Brachyura</taxon>
        <taxon>Eubrachyura</taxon>
        <taxon>Portunoidea</taxon>
        <taxon>Portunidae</taxon>
        <taxon>Portuninae</taxon>
        <taxon>Portunus</taxon>
    </lineage>
</organism>
<protein>
    <submittedName>
        <fullName evidence="1">Uncharacterized protein</fullName>
    </submittedName>
</protein>
<dbReference type="AlphaFoldDB" id="A0A5B7GL24"/>
<accession>A0A5B7GL24</accession>
<evidence type="ECO:0000313" key="2">
    <source>
        <dbReference type="Proteomes" id="UP000324222"/>
    </source>
</evidence>
<dbReference type="Proteomes" id="UP000324222">
    <property type="component" value="Unassembled WGS sequence"/>
</dbReference>
<name>A0A5B7GL24_PORTR</name>
<reference evidence="1 2" key="1">
    <citation type="submission" date="2019-05" db="EMBL/GenBank/DDBJ databases">
        <title>Another draft genome of Portunus trituberculatus and its Hox gene families provides insights of decapod evolution.</title>
        <authorList>
            <person name="Jeong J.-H."/>
            <person name="Song I."/>
            <person name="Kim S."/>
            <person name="Choi T."/>
            <person name="Kim D."/>
            <person name="Ryu S."/>
            <person name="Kim W."/>
        </authorList>
    </citation>
    <scope>NUCLEOTIDE SEQUENCE [LARGE SCALE GENOMIC DNA]</scope>
    <source>
        <tissue evidence="1">Muscle</tissue>
    </source>
</reference>
<evidence type="ECO:0000313" key="1">
    <source>
        <dbReference type="EMBL" id="MPC57967.1"/>
    </source>
</evidence>
<sequence length="167" mass="18741">MEVEIQQKQNHQDLIIRVHPVIPLKKNQWERTTLPKFSINPIKKIVITGSVIGSRPIHTQTDTEETKAQPHSSITNVNPVNVATSTKTPQCRVAVTVVKATLDPSGEQACLFFDTGSQQTLITKELVQKTERITREGVHLLKSPSGYIITGKIPENYVSRSKDRHKQ</sequence>
<comment type="caution">
    <text evidence="1">The sequence shown here is derived from an EMBL/GenBank/DDBJ whole genome shotgun (WGS) entry which is preliminary data.</text>
</comment>
<gene>
    <name evidence="1" type="ORF">E2C01_051959</name>
</gene>
<dbReference type="EMBL" id="VSRR010015234">
    <property type="protein sequence ID" value="MPC57967.1"/>
    <property type="molecule type" value="Genomic_DNA"/>
</dbReference>
<proteinExistence type="predicted"/>